<dbReference type="Proteomes" id="UP000829398">
    <property type="component" value="Chromosome 3"/>
</dbReference>
<organism evidence="1 2">
    <name type="scientific">Citrus sinensis</name>
    <name type="common">Sweet orange</name>
    <name type="synonym">Citrus aurantium var. sinensis</name>
    <dbReference type="NCBI Taxonomy" id="2711"/>
    <lineage>
        <taxon>Eukaryota</taxon>
        <taxon>Viridiplantae</taxon>
        <taxon>Streptophyta</taxon>
        <taxon>Embryophyta</taxon>
        <taxon>Tracheophyta</taxon>
        <taxon>Spermatophyta</taxon>
        <taxon>Magnoliopsida</taxon>
        <taxon>eudicotyledons</taxon>
        <taxon>Gunneridae</taxon>
        <taxon>Pentapetalae</taxon>
        <taxon>rosids</taxon>
        <taxon>malvids</taxon>
        <taxon>Sapindales</taxon>
        <taxon>Rutaceae</taxon>
        <taxon>Aurantioideae</taxon>
        <taxon>Citrus</taxon>
    </lineage>
</organism>
<gene>
    <name evidence="1" type="ORF">KPL71_010143</name>
</gene>
<accession>A0ACB8MKB3</accession>
<evidence type="ECO:0000313" key="2">
    <source>
        <dbReference type="Proteomes" id="UP000829398"/>
    </source>
</evidence>
<name>A0ACB8MKB3_CITSI</name>
<comment type="caution">
    <text evidence="1">The sequence shown here is derived from an EMBL/GenBank/DDBJ whole genome shotgun (WGS) entry which is preliminary data.</text>
</comment>
<sequence>MNLPDGIQRRRTAVDELNMRSIFTENDLVCAEVRSSQGDGSLQLQARNQKYGKLERGQLLTVDPYLVKRRKQHFHHLEEYGIDLIIGCNGYIWIGEHVEARDKMVVDQGSNSEQLIAECDKNSMDLDEQDGTCTPREARQNICRIANAIRVLSRLGFNITVEVILETVNLSNSLNLDIHDMLGSEFYVLVAESEAERRSLSKRKR</sequence>
<keyword evidence="2" id="KW-1185">Reference proteome</keyword>
<reference evidence="2" key="1">
    <citation type="journal article" date="2023" name="Hortic. Res.">
        <title>A chromosome-level phased genome enabling allele-level studies in sweet orange: a case study on citrus Huanglongbing tolerance.</title>
        <authorList>
            <person name="Wu B."/>
            <person name="Yu Q."/>
            <person name="Deng Z."/>
            <person name="Duan Y."/>
            <person name="Luo F."/>
            <person name="Gmitter F. Jr."/>
        </authorList>
    </citation>
    <scope>NUCLEOTIDE SEQUENCE [LARGE SCALE GENOMIC DNA]</scope>
    <source>
        <strain evidence="2">cv. Valencia</strain>
    </source>
</reference>
<proteinExistence type="predicted"/>
<dbReference type="EMBL" id="CM039172">
    <property type="protein sequence ID" value="KAH9786022.1"/>
    <property type="molecule type" value="Genomic_DNA"/>
</dbReference>
<evidence type="ECO:0000313" key="1">
    <source>
        <dbReference type="EMBL" id="KAH9786022.1"/>
    </source>
</evidence>
<protein>
    <submittedName>
        <fullName evidence="1">Exosome complex component RRP4-like</fullName>
    </submittedName>
</protein>